<evidence type="ECO:0000313" key="5">
    <source>
        <dbReference type="Proteomes" id="UP000470404"/>
    </source>
</evidence>
<gene>
    <name evidence="4" type="ORF">G3I59_08730</name>
</gene>
<dbReference type="SUPFAM" id="SSF52172">
    <property type="entry name" value="CheY-like"/>
    <property type="match status" value="1"/>
</dbReference>
<proteinExistence type="predicted"/>
<evidence type="ECO:0000313" key="4">
    <source>
        <dbReference type="EMBL" id="NEC55676.1"/>
    </source>
</evidence>
<dbReference type="InterPro" id="IPR036457">
    <property type="entry name" value="PPM-type-like_dom_sf"/>
</dbReference>
<dbReference type="InterPro" id="IPR001789">
    <property type="entry name" value="Sig_transdc_resp-reg_receiver"/>
</dbReference>
<dbReference type="CDD" id="cd00156">
    <property type="entry name" value="REC"/>
    <property type="match status" value="1"/>
</dbReference>
<dbReference type="Pfam" id="PF07228">
    <property type="entry name" value="SpoIIE"/>
    <property type="match status" value="1"/>
</dbReference>
<dbReference type="PANTHER" id="PTHR43156:SF2">
    <property type="entry name" value="STAGE II SPORULATION PROTEIN E"/>
    <property type="match status" value="1"/>
</dbReference>
<protein>
    <submittedName>
        <fullName evidence="4">SpoIIE family protein phosphatase</fullName>
    </submittedName>
</protein>
<keyword evidence="2" id="KW-0597">Phosphoprotein</keyword>
<dbReference type="Gene3D" id="3.40.50.2300">
    <property type="match status" value="1"/>
</dbReference>
<reference evidence="4 5" key="1">
    <citation type="submission" date="2020-01" db="EMBL/GenBank/DDBJ databases">
        <title>Insect and environment-associated Actinomycetes.</title>
        <authorList>
            <person name="Currrie C."/>
            <person name="Chevrette M."/>
            <person name="Carlson C."/>
            <person name="Stubbendieck R."/>
            <person name="Wendt-Pienkowski E."/>
        </authorList>
    </citation>
    <scope>NUCLEOTIDE SEQUENCE [LARGE SCALE GENOMIC DNA]</scope>
    <source>
        <strain evidence="4 5">SID8386</strain>
    </source>
</reference>
<keyword evidence="5" id="KW-1185">Reference proteome</keyword>
<organism evidence="4 5">
    <name type="scientific">Amycolatopsis rubida</name>
    <dbReference type="NCBI Taxonomy" id="112413"/>
    <lineage>
        <taxon>Bacteria</taxon>
        <taxon>Bacillati</taxon>
        <taxon>Actinomycetota</taxon>
        <taxon>Actinomycetes</taxon>
        <taxon>Pseudonocardiales</taxon>
        <taxon>Pseudonocardiaceae</taxon>
        <taxon>Amycolatopsis</taxon>
    </lineage>
</organism>
<dbReference type="InterPro" id="IPR052016">
    <property type="entry name" value="Bact_Sigma-Reg"/>
</dbReference>
<dbReference type="InterPro" id="IPR011006">
    <property type="entry name" value="CheY-like_superfamily"/>
</dbReference>
<dbReference type="Proteomes" id="UP000470404">
    <property type="component" value="Unassembled WGS sequence"/>
</dbReference>
<name>A0ABX0BS33_9PSEU</name>
<evidence type="ECO:0000256" key="1">
    <source>
        <dbReference type="ARBA" id="ARBA00022801"/>
    </source>
</evidence>
<dbReference type="EMBL" id="JAAGNC010000059">
    <property type="protein sequence ID" value="NEC55676.1"/>
    <property type="molecule type" value="Genomic_DNA"/>
</dbReference>
<feature type="modified residue" description="4-aspartylphosphate" evidence="2">
    <location>
        <position position="40"/>
    </location>
</feature>
<accession>A0ABX0BS33</accession>
<dbReference type="PANTHER" id="PTHR43156">
    <property type="entry name" value="STAGE II SPORULATION PROTEIN E-RELATED"/>
    <property type="match status" value="1"/>
</dbReference>
<comment type="caution">
    <text evidence="4">The sequence shown here is derived from an EMBL/GenBank/DDBJ whole genome shotgun (WGS) entry which is preliminary data.</text>
</comment>
<dbReference type="PROSITE" id="PS50110">
    <property type="entry name" value="RESPONSE_REGULATORY"/>
    <property type="match status" value="1"/>
</dbReference>
<keyword evidence="1" id="KW-0378">Hydrolase</keyword>
<dbReference type="Pfam" id="PF00072">
    <property type="entry name" value="Response_reg"/>
    <property type="match status" value="1"/>
</dbReference>
<sequence length="372" mass="40655">MRVFSSAKTSDNSERVVLERVSAVAEALPRLPRADCVLLDLQLPDAVGLDGLARILAEAPTIAVVVLTGRQDDTAGIAAVGAGAQDYLAKDQVDGQLLLRALRYAWERGRAEQFEQRLLQHQLLMRENARLERGLLPSPLIEDPRLGLTVRYRPGRDGTLLGGDFYDAIEVPDGSVRLIIGDVSGHGPDEAALGVALRIAWRSVVLAGMPMSDVLDLVEKLLLVEAIQPLFATVCALTVAPDRRSLRMTLAGHPPPLLLDSPDGPRLLSENLGPPLGVTPGIERHELHVPLGRQWSLLLYTDGIFEGRTPDGRRHTGPERMHDIATRLLPERRDRDETLDRLIRTMDALHGGPLDDDIALALLTCDPAGERR</sequence>
<evidence type="ECO:0000259" key="3">
    <source>
        <dbReference type="PROSITE" id="PS50110"/>
    </source>
</evidence>
<evidence type="ECO:0000256" key="2">
    <source>
        <dbReference type="PROSITE-ProRule" id="PRU00169"/>
    </source>
</evidence>
<dbReference type="SMART" id="SM00331">
    <property type="entry name" value="PP2C_SIG"/>
    <property type="match status" value="1"/>
</dbReference>
<feature type="domain" description="Response regulatory" evidence="3">
    <location>
        <begin position="1"/>
        <end position="105"/>
    </location>
</feature>
<dbReference type="InterPro" id="IPR001932">
    <property type="entry name" value="PPM-type_phosphatase-like_dom"/>
</dbReference>
<dbReference type="Gene3D" id="3.60.40.10">
    <property type="entry name" value="PPM-type phosphatase domain"/>
    <property type="match status" value="1"/>
</dbReference>